<keyword evidence="3" id="KW-1185">Reference proteome</keyword>
<evidence type="ECO:0000256" key="1">
    <source>
        <dbReference type="SAM" id="MobiDB-lite"/>
    </source>
</evidence>
<dbReference type="Proteomes" id="UP001174909">
    <property type="component" value="Unassembled WGS sequence"/>
</dbReference>
<evidence type="ECO:0000313" key="2">
    <source>
        <dbReference type="EMBL" id="CAI8045058.1"/>
    </source>
</evidence>
<feature type="region of interest" description="Disordered" evidence="1">
    <location>
        <begin position="109"/>
        <end position="159"/>
    </location>
</feature>
<dbReference type="InterPro" id="IPR027417">
    <property type="entry name" value="P-loop_NTPase"/>
</dbReference>
<organism evidence="2 3">
    <name type="scientific">Geodia barretti</name>
    <name type="common">Barrett's horny sponge</name>
    <dbReference type="NCBI Taxonomy" id="519541"/>
    <lineage>
        <taxon>Eukaryota</taxon>
        <taxon>Metazoa</taxon>
        <taxon>Porifera</taxon>
        <taxon>Demospongiae</taxon>
        <taxon>Heteroscleromorpha</taxon>
        <taxon>Tetractinellida</taxon>
        <taxon>Astrophorina</taxon>
        <taxon>Geodiidae</taxon>
        <taxon>Geodia</taxon>
    </lineage>
</organism>
<name>A0AA35TBQ0_GEOBA</name>
<protein>
    <submittedName>
        <fullName evidence="2">Uncharacterized protein</fullName>
    </submittedName>
</protein>
<proteinExistence type="predicted"/>
<feature type="non-terminal residue" evidence="2">
    <location>
        <position position="569"/>
    </location>
</feature>
<dbReference type="AlphaFoldDB" id="A0AA35TBQ0"/>
<dbReference type="SUPFAM" id="SSF52540">
    <property type="entry name" value="P-loop containing nucleoside triphosphate hydrolases"/>
    <property type="match status" value="1"/>
</dbReference>
<comment type="caution">
    <text evidence="2">The sequence shown here is derived from an EMBL/GenBank/DDBJ whole genome shotgun (WGS) entry which is preliminary data.</text>
</comment>
<gene>
    <name evidence="2" type="ORF">GBAR_LOCUS24941</name>
</gene>
<accession>A0AA35TBQ0</accession>
<reference evidence="2" key="1">
    <citation type="submission" date="2023-03" db="EMBL/GenBank/DDBJ databases">
        <authorList>
            <person name="Steffen K."/>
            <person name="Cardenas P."/>
        </authorList>
    </citation>
    <scope>NUCLEOTIDE SEQUENCE</scope>
</reference>
<dbReference type="Gene3D" id="3.40.50.300">
    <property type="entry name" value="P-loop containing nucleotide triphosphate hydrolases"/>
    <property type="match status" value="1"/>
</dbReference>
<evidence type="ECO:0000313" key="3">
    <source>
        <dbReference type="Proteomes" id="UP001174909"/>
    </source>
</evidence>
<sequence length="569" mass="63855">MKQGYVYVKLVKVVVVGPAGVGKTCLLYLLLSKDPPDQRTSTGCAERSIRVIRIGKESGEWSEIPPMEFEEMIAEAVPVLYEELKAKGKGMDKLAEVLSEVVGEGVGEKQSVVEDGEMREDGVVEVDKEGEEVRSKGLREESKESKSKSNPSTSSAEERTVTIRNVIQKLIQLVSGGRKSRRLLDMDLMYLTDSGGQQAYWDLLPIFNHDNSATLFVHRLCEKLDEHPRNDLYQRGKQVGPSQRATLTTAEAFKTMLQGLHKGGEHSKIIAVGTHRDMAGDCEETPEEKNQKLAVIASPHFKDNIVYCNEGMEDIIFQVNTNNPDSDDKKEAAKIRACIEKGAKTHEIPIWWFILQLILEALALKLGREVLSKEEAIHVSDSLGFPEGELDAALTFFDKLNIFLYKKTILPEVVFTNAQVPLDKLSKLVEKQYHLKAAMVDRTKAADHAITGDWHKFRDNGILTLDFLEDSKNHYVEGIFTARDFLVLLEKSLVVSRLSRTEYFFPAILNMTTEEKISECLETCSRTKIAALVVEFPTGWAPPGVYCCSVCHLQSHSGWEVVENRRIKP</sequence>
<feature type="compositionally biased region" description="Basic and acidic residues" evidence="1">
    <location>
        <begin position="119"/>
        <end position="147"/>
    </location>
</feature>
<dbReference type="EMBL" id="CASHTH010003444">
    <property type="protein sequence ID" value="CAI8045058.1"/>
    <property type="molecule type" value="Genomic_DNA"/>
</dbReference>